<feature type="transmembrane region" description="Helical" evidence="6">
    <location>
        <begin position="392"/>
        <end position="411"/>
    </location>
</feature>
<dbReference type="GO" id="GO:0005886">
    <property type="term" value="C:plasma membrane"/>
    <property type="evidence" value="ECO:0007669"/>
    <property type="project" value="UniProtKB-SubCell"/>
</dbReference>
<dbReference type="AlphaFoldDB" id="A0A3G8WNR3"/>
<feature type="transmembrane region" description="Helical" evidence="6">
    <location>
        <begin position="258"/>
        <end position="278"/>
    </location>
</feature>
<keyword evidence="4 6" id="KW-1133">Transmembrane helix</keyword>
<name>A0A3G8WNR3_9FLAO</name>
<evidence type="ECO:0000313" key="7">
    <source>
        <dbReference type="EMBL" id="AZI19814.1"/>
    </source>
</evidence>
<feature type="transmembrane region" description="Helical" evidence="6">
    <location>
        <begin position="336"/>
        <end position="355"/>
    </location>
</feature>
<gene>
    <name evidence="7" type="ORF">EIH08_02920</name>
</gene>
<feature type="transmembrane region" description="Helical" evidence="6">
    <location>
        <begin position="147"/>
        <end position="170"/>
    </location>
</feature>
<dbReference type="RefSeq" id="WP_124784053.1">
    <property type="nucleotide sequence ID" value="NZ_CP034171.1"/>
</dbReference>
<feature type="transmembrane region" description="Helical" evidence="6">
    <location>
        <begin position="362"/>
        <end position="386"/>
    </location>
</feature>
<evidence type="ECO:0000256" key="2">
    <source>
        <dbReference type="ARBA" id="ARBA00022475"/>
    </source>
</evidence>
<dbReference type="EMBL" id="CP034171">
    <property type="protein sequence ID" value="AZI19814.1"/>
    <property type="molecule type" value="Genomic_DNA"/>
</dbReference>
<keyword evidence="2" id="KW-1003">Cell membrane</keyword>
<dbReference type="PANTHER" id="PTHR30250">
    <property type="entry name" value="PST FAMILY PREDICTED COLANIC ACID TRANSPORTER"/>
    <property type="match status" value="1"/>
</dbReference>
<keyword evidence="5 6" id="KW-0472">Membrane</keyword>
<feature type="transmembrane region" description="Helical" evidence="6">
    <location>
        <begin position="299"/>
        <end position="316"/>
    </location>
</feature>
<protein>
    <submittedName>
        <fullName evidence="7">O-antigen translocase</fullName>
    </submittedName>
</protein>
<feature type="transmembrane region" description="Helical" evidence="6">
    <location>
        <begin position="84"/>
        <end position="102"/>
    </location>
</feature>
<dbReference type="CDD" id="cd13125">
    <property type="entry name" value="MATE_like_10"/>
    <property type="match status" value="1"/>
</dbReference>
<evidence type="ECO:0000256" key="5">
    <source>
        <dbReference type="ARBA" id="ARBA00023136"/>
    </source>
</evidence>
<organism evidence="7 8">
    <name type="scientific">Chryseobacterium taklimakanense</name>
    <dbReference type="NCBI Taxonomy" id="536441"/>
    <lineage>
        <taxon>Bacteria</taxon>
        <taxon>Pseudomonadati</taxon>
        <taxon>Bacteroidota</taxon>
        <taxon>Flavobacteriia</taxon>
        <taxon>Flavobacteriales</taxon>
        <taxon>Weeksellaceae</taxon>
        <taxon>Chryseobacterium group</taxon>
        <taxon>Chryseobacterium</taxon>
    </lineage>
</organism>
<reference evidence="8" key="1">
    <citation type="submission" date="2018-11" db="EMBL/GenBank/DDBJ databases">
        <title>Proposal to divide the Flavobacteriaceae and reorganize its genera based on Amino Acid Identity values calculated from whole genome sequences.</title>
        <authorList>
            <person name="Nicholson A.C."/>
            <person name="Gulvik C.A."/>
            <person name="Whitney A.M."/>
            <person name="Humrighouse B.W."/>
            <person name="Bell M."/>
            <person name="Holmes B."/>
            <person name="Steigerwalt A.B."/>
            <person name="Villarma A."/>
            <person name="Sheth M."/>
            <person name="Batra D."/>
            <person name="Pryor J."/>
            <person name="Bernardet J.-F."/>
            <person name="Hugo C."/>
            <person name="Kampfer P."/>
            <person name="Newman J.D."/>
            <person name="McQuiston J.R."/>
        </authorList>
    </citation>
    <scope>NUCLEOTIDE SEQUENCE [LARGE SCALE GENOMIC DNA]</scope>
    <source>
        <strain evidence="8">H4753</strain>
    </source>
</reference>
<dbReference type="PANTHER" id="PTHR30250:SF30">
    <property type="entry name" value="LIPID III FLIPPASE"/>
    <property type="match status" value="1"/>
</dbReference>
<feature type="transmembrane region" description="Helical" evidence="6">
    <location>
        <begin position="216"/>
        <end position="238"/>
    </location>
</feature>
<evidence type="ECO:0000313" key="8">
    <source>
        <dbReference type="Proteomes" id="UP000282297"/>
    </source>
</evidence>
<feature type="transmembrane region" description="Helical" evidence="6">
    <location>
        <begin position="114"/>
        <end position="135"/>
    </location>
</feature>
<accession>A0A3G8WNR3</accession>
<evidence type="ECO:0000256" key="3">
    <source>
        <dbReference type="ARBA" id="ARBA00022692"/>
    </source>
</evidence>
<evidence type="ECO:0000256" key="4">
    <source>
        <dbReference type="ARBA" id="ARBA00022989"/>
    </source>
</evidence>
<dbReference type="Pfam" id="PF13440">
    <property type="entry name" value="Polysacc_synt_3"/>
    <property type="match status" value="1"/>
</dbReference>
<proteinExistence type="predicted"/>
<comment type="subcellular location">
    <subcellularLocation>
        <location evidence="1">Cell membrane</location>
        <topology evidence="1">Multi-pass membrane protein</topology>
    </subcellularLocation>
</comment>
<evidence type="ECO:0000256" key="1">
    <source>
        <dbReference type="ARBA" id="ARBA00004651"/>
    </source>
</evidence>
<feature type="transmembrane region" description="Helical" evidence="6">
    <location>
        <begin position="176"/>
        <end position="195"/>
    </location>
</feature>
<dbReference type="InterPro" id="IPR050833">
    <property type="entry name" value="Poly_Biosynth_Transport"/>
</dbReference>
<dbReference type="Proteomes" id="UP000282297">
    <property type="component" value="Chromosome"/>
</dbReference>
<sequence length="414" mass="46834">MKLFSTALFSGLITLVKLAAAFIVTKVVALYIGAPGVAVVGSFTNFITIVLAFSNASINNGIVKYTAEYINHPGKTQRLFSTSFRISIVCSFFVSLILLLFSKRISSLLFFSPFYSDVIIVFAFTLVFYSLNQLLVSIVNGKSEIKLLTVINIIGSIISLIITVALVFYFGLKGALYALVLTQTLVFFISFLIVFKKKWLTLSEFLHPFDKKMLHRLSAFTIMATISAIMVPVTQIAIRNTITSTLGIDNAGFWQGMMRISDSYLMIANIALATYFLPKFSQLRSRKEINTELLNGYKLLVPFTVFSCITLYFFRYPVINLLFSSKFFPMSVLFKWQLLGDIFKVCAFVLSYLMLAKAKIKIYIITEVLFSALYFVLSFFLIHSFGLEGTTMAFAVVYFLYFLCMLFLFLFKII</sequence>
<evidence type="ECO:0000256" key="6">
    <source>
        <dbReference type="SAM" id="Phobius"/>
    </source>
</evidence>
<feature type="transmembrane region" description="Helical" evidence="6">
    <location>
        <begin position="31"/>
        <end position="54"/>
    </location>
</feature>
<keyword evidence="3 6" id="KW-0812">Transmembrane</keyword>
<dbReference type="InterPro" id="IPR044550">
    <property type="entry name" value="WzxE"/>
</dbReference>
<dbReference type="GO" id="GO:0009246">
    <property type="term" value="P:enterobacterial common antigen biosynthetic process"/>
    <property type="evidence" value="ECO:0007669"/>
    <property type="project" value="InterPro"/>
</dbReference>